<gene>
    <name evidence="2" type="ORF">GCM10023185_43770</name>
</gene>
<organism evidence="2 3">
    <name type="scientific">Hymenobacter saemangeumensis</name>
    <dbReference type="NCBI Taxonomy" id="1084522"/>
    <lineage>
        <taxon>Bacteria</taxon>
        <taxon>Pseudomonadati</taxon>
        <taxon>Bacteroidota</taxon>
        <taxon>Cytophagia</taxon>
        <taxon>Cytophagales</taxon>
        <taxon>Hymenobacteraceae</taxon>
        <taxon>Hymenobacter</taxon>
    </lineage>
</organism>
<feature type="transmembrane region" description="Helical" evidence="1">
    <location>
        <begin position="77"/>
        <end position="97"/>
    </location>
</feature>
<dbReference type="Proteomes" id="UP001501153">
    <property type="component" value="Unassembled WGS sequence"/>
</dbReference>
<keyword evidence="1" id="KW-0812">Transmembrane</keyword>
<dbReference type="EMBL" id="BAABGZ010000081">
    <property type="protein sequence ID" value="GAA4369801.1"/>
    <property type="molecule type" value="Genomic_DNA"/>
</dbReference>
<name>A0ABP8ISI7_9BACT</name>
<evidence type="ECO:0000256" key="1">
    <source>
        <dbReference type="SAM" id="Phobius"/>
    </source>
</evidence>
<feature type="transmembrane region" description="Helical" evidence="1">
    <location>
        <begin position="6"/>
        <end position="27"/>
    </location>
</feature>
<comment type="caution">
    <text evidence="2">The sequence shown here is derived from an EMBL/GenBank/DDBJ whole genome shotgun (WGS) entry which is preliminary data.</text>
</comment>
<keyword evidence="1" id="KW-0472">Membrane</keyword>
<accession>A0ABP8ISI7</accession>
<sequence>MFDFSRTVFFFALFAAISWPIQLWAVIRAKKKAKYAVETGSRNTFGFYSKFIVPIVVLISFSTLATLNGYLGSNNGFVAIAVNCVWVLWPSLIAIAVMKLHALVKNQTSKSP</sequence>
<protein>
    <submittedName>
        <fullName evidence="2">Uncharacterized protein</fullName>
    </submittedName>
</protein>
<reference evidence="3" key="1">
    <citation type="journal article" date="2019" name="Int. J. Syst. Evol. Microbiol.">
        <title>The Global Catalogue of Microorganisms (GCM) 10K type strain sequencing project: providing services to taxonomists for standard genome sequencing and annotation.</title>
        <authorList>
            <consortium name="The Broad Institute Genomics Platform"/>
            <consortium name="The Broad Institute Genome Sequencing Center for Infectious Disease"/>
            <person name="Wu L."/>
            <person name="Ma J."/>
        </authorList>
    </citation>
    <scope>NUCLEOTIDE SEQUENCE [LARGE SCALE GENOMIC DNA]</scope>
    <source>
        <strain evidence="3">JCM 17923</strain>
    </source>
</reference>
<evidence type="ECO:0000313" key="3">
    <source>
        <dbReference type="Proteomes" id="UP001501153"/>
    </source>
</evidence>
<keyword evidence="3" id="KW-1185">Reference proteome</keyword>
<proteinExistence type="predicted"/>
<keyword evidence="1" id="KW-1133">Transmembrane helix</keyword>
<evidence type="ECO:0000313" key="2">
    <source>
        <dbReference type="EMBL" id="GAA4369801.1"/>
    </source>
</evidence>
<feature type="transmembrane region" description="Helical" evidence="1">
    <location>
        <begin position="47"/>
        <end position="71"/>
    </location>
</feature>